<organism evidence="1 2">
    <name type="scientific">Acropora cervicornis</name>
    <name type="common">Staghorn coral</name>
    <dbReference type="NCBI Taxonomy" id="6130"/>
    <lineage>
        <taxon>Eukaryota</taxon>
        <taxon>Metazoa</taxon>
        <taxon>Cnidaria</taxon>
        <taxon>Anthozoa</taxon>
        <taxon>Hexacorallia</taxon>
        <taxon>Scleractinia</taxon>
        <taxon>Astrocoeniina</taxon>
        <taxon>Acroporidae</taxon>
        <taxon>Acropora</taxon>
    </lineage>
</organism>
<gene>
    <name evidence="1" type="ORF">P5673_023978</name>
</gene>
<dbReference type="PANTHER" id="PTHR33361">
    <property type="entry name" value="GLR0591 PROTEIN"/>
    <property type="match status" value="1"/>
</dbReference>
<accession>A0AAD9Q550</accession>
<dbReference type="AlphaFoldDB" id="A0AAD9Q550"/>
<sequence>MVPILHPNFIKGLKPGDLAKWENDHGGKTVNESLMEHAEKYIGQPIYDVIRFLETENMRHCVPSSVSSGLAKLPLDYVYENGTRTNERTSKKLPLGEPLDGKKAYESIMPYFTTITKTPDEVHQLGKDMLNKLYPEVLAIARNVTGKQSNETAKEAFIQRLNQSDMFFNKRPFPANESDKNAHNLCSSIEGAKKFCPSRWATMETWFAEARKVMSMLDPKTIQMFHFNGPKHTTPNCPVDMLPDFNPSSGAQSYLRSTKDCKKSSYYRIPFFLSRPKIYEEWSVNAHEARPGHHTQSQGLVEHFGDSCGGVIGWLGGVTYYTAFSEGWALYAENPLIARDTDVYDNEPFQKFGMLKWQVWRALRLIVDTGLHYKNFTRDDALKFFADFAWDTSDSAKKEVTRYQSDPGQATAYMIGQLKIMELRDYATKELGDKFNLKDFHFYLLVQGSAPLSFLEESIREYVQCTKDSKLEGCYEVLNPVVPDEEKVTEFVGVIGEEMYEQPERLPIVSYM</sequence>
<comment type="caution">
    <text evidence="1">The sequence shown here is derived from an EMBL/GenBank/DDBJ whole genome shotgun (WGS) entry which is preliminary data.</text>
</comment>
<dbReference type="InterPro" id="IPR010281">
    <property type="entry name" value="DUF885"/>
</dbReference>
<dbReference type="Proteomes" id="UP001249851">
    <property type="component" value="Unassembled WGS sequence"/>
</dbReference>
<dbReference type="Pfam" id="PF05960">
    <property type="entry name" value="DUF885"/>
    <property type="match status" value="1"/>
</dbReference>
<dbReference type="EMBL" id="JARQWQ010000069">
    <property type="protein sequence ID" value="KAK2554526.1"/>
    <property type="molecule type" value="Genomic_DNA"/>
</dbReference>
<protein>
    <recommendedName>
        <fullName evidence="3">DUF885 domain-containing protein</fullName>
    </recommendedName>
</protein>
<evidence type="ECO:0000313" key="2">
    <source>
        <dbReference type="Proteomes" id="UP001249851"/>
    </source>
</evidence>
<dbReference type="PANTHER" id="PTHR33361:SF2">
    <property type="entry name" value="DUF885 DOMAIN-CONTAINING PROTEIN"/>
    <property type="match status" value="1"/>
</dbReference>
<evidence type="ECO:0000313" key="1">
    <source>
        <dbReference type="EMBL" id="KAK2554526.1"/>
    </source>
</evidence>
<proteinExistence type="predicted"/>
<keyword evidence="2" id="KW-1185">Reference proteome</keyword>
<reference evidence="1" key="1">
    <citation type="journal article" date="2023" name="G3 (Bethesda)">
        <title>Whole genome assembly and annotation of the endangered Caribbean coral Acropora cervicornis.</title>
        <authorList>
            <person name="Selwyn J.D."/>
            <person name="Vollmer S.V."/>
        </authorList>
    </citation>
    <scope>NUCLEOTIDE SEQUENCE</scope>
    <source>
        <strain evidence="1">K2</strain>
    </source>
</reference>
<reference evidence="1" key="2">
    <citation type="journal article" date="2023" name="Science">
        <title>Genomic signatures of disease resistance in endangered staghorn corals.</title>
        <authorList>
            <person name="Vollmer S.V."/>
            <person name="Selwyn J.D."/>
            <person name="Despard B.A."/>
            <person name="Roesel C.L."/>
        </authorList>
    </citation>
    <scope>NUCLEOTIDE SEQUENCE</scope>
    <source>
        <strain evidence="1">K2</strain>
    </source>
</reference>
<name>A0AAD9Q550_ACRCE</name>
<evidence type="ECO:0008006" key="3">
    <source>
        <dbReference type="Google" id="ProtNLM"/>
    </source>
</evidence>